<evidence type="ECO:0000313" key="2">
    <source>
        <dbReference type="Proteomes" id="UP001497700"/>
    </source>
</evidence>
<comment type="caution">
    <text evidence="1">The sequence shown here is derived from an EMBL/GenBank/DDBJ whole genome shotgun (WGS) entry which is preliminary data.</text>
</comment>
<reference evidence="1 2" key="1">
    <citation type="journal article" date="2022" name="New Phytol.">
        <title>Ecological generalism drives hyperdiversity of secondary metabolite gene clusters in xylarialean endophytes.</title>
        <authorList>
            <person name="Franco M.E.E."/>
            <person name="Wisecaver J.H."/>
            <person name="Arnold A.E."/>
            <person name="Ju Y.M."/>
            <person name="Slot J.C."/>
            <person name="Ahrendt S."/>
            <person name="Moore L.P."/>
            <person name="Eastman K.E."/>
            <person name="Scott K."/>
            <person name="Konkel Z."/>
            <person name="Mondo S.J."/>
            <person name="Kuo A."/>
            <person name="Hayes R.D."/>
            <person name="Haridas S."/>
            <person name="Andreopoulos B."/>
            <person name="Riley R."/>
            <person name="LaButti K."/>
            <person name="Pangilinan J."/>
            <person name="Lipzen A."/>
            <person name="Amirebrahimi M."/>
            <person name="Yan J."/>
            <person name="Adam C."/>
            <person name="Keymanesh K."/>
            <person name="Ng V."/>
            <person name="Louie K."/>
            <person name="Northen T."/>
            <person name="Drula E."/>
            <person name="Henrissat B."/>
            <person name="Hsieh H.M."/>
            <person name="Youens-Clark K."/>
            <person name="Lutzoni F."/>
            <person name="Miadlikowska J."/>
            <person name="Eastwood D.C."/>
            <person name="Hamelin R.C."/>
            <person name="Grigoriev I.V."/>
            <person name="U'Ren J.M."/>
        </authorList>
    </citation>
    <scope>NUCLEOTIDE SEQUENCE [LARGE SCALE GENOMIC DNA]</scope>
    <source>
        <strain evidence="1 2">CBS 119005</strain>
    </source>
</reference>
<name>A0ACB9Z041_9PEZI</name>
<evidence type="ECO:0000313" key="1">
    <source>
        <dbReference type="EMBL" id="KAI4864856.1"/>
    </source>
</evidence>
<keyword evidence="2" id="KW-1185">Reference proteome</keyword>
<dbReference type="Proteomes" id="UP001497700">
    <property type="component" value="Unassembled WGS sequence"/>
</dbReference>
<proteinExistence type="predicted"/>
<organism evidence="1 2">
    <name type="scientific">Hypoxylon rubiginosum</name>
    <dbReference type="NCBI Taxonomy" id="110542"/>
    <lineage>
        <taxon>Eukaryota</taxon>
        <taxon>Fungi</taxon>
        <taxon>Dikarya</taxon>
        <taxon>Ascomycota</taxon>
        <taxon>Pezizomycotina</taxon>
        <taxon>Sordariomycetes</taxon>
        <taxon>Xylariomycetidae</taxon>
        <taxon>Xylariales</taxon>
        <taxon>Hypoxylaceae</taxon>
        <taxon>Hypoxylon</taxon>
    </lineage>
</organism>
<accession>A0ACB9Z041</accession>
<gene>
    <name evidence="1" type="ORF">F4820DRAFT_323183</name>
</gene>
<protein>
    <submittedName>
        <fullName evidence="1">Uncharacterized protein</fullName>
    </submittedName>
</protein>
<dbReference type="EMBL" id="MU393480">
    <property type="protein sequence ID" value="KAI4864856.1"/>
    <property type="molecule type" value="Genomic_DNA"/>
</dbReference>
<sequence>MSQPSQCFIDQVTAPIRLIDVLPLHQHSGVSSRRELSTVPEIEEYLSRTDPGNYSHRHLSICQKTSWRPLQITRGLLELFVSKNGISDSFWELPSCFYYRNDDVEINYCLPVNVNRRGSLTEVYYTIRYPEQKPDSGNWVIRQSGLYFRIDTATYRTISVLFSPTPNSAAHRKIEGFLLGTDSGTKPPQDPLYIHKILFAAYFPAWRQYVAYLERSLIPETSTTFTTLIEEPLRVGYDNLSTLTSLDSRFLQVSTLLSQGEDVLRELSSAFSQGKLNYETAGVIATLDNYRRQAVACCRTAAFLQRRAQTTAQLLANTLSLRDQILAKQQNSSMLQLNKSAVFLTTLTLLYLPASFVATIFGMNFFDLDQESHRIVSTPMVWIYVVSSAMLTLATFSVYHWVLRHDDAVVTRMSPKIHVGDWKALARRAITMRADSVRKLESIPV</sequence>